<dbReference type="EMBL" id="QFGA01000003">
    <property type="protein sequence ID" value="TEB05021.1"/>
    <property type="molecule type" value="Genomic_DNA"/>
</dbReference>
<protein>
    <submittedName>
        <fullName evidence="2">XdhC and CoxI family protein</fullName>
    </submittedName>
</protein>
<evidence type="ECO:0000313" key="3">
    <source>
        <dbReference type="Proteomes" id="UP000298324"/>
    </source>
</evidence>
<sequence>MLVWPDGRTLGSIGGGCSEGRVTLLARDVIKSGGYLIHCVDMTGDIAEEEGMACGGIIELLIEASGN</sequence>
<dbReference type="Pfam" id="PF02625">
    <property type="entry name" value="XdhC_CoxI"/>
    <property type="match status" value="1"/>
</dbReference>
<feature type="domain" description="XdhC- CoxI" evidence="1">
    <location>
        <begin position="1"/>
        <end position="34"/>
    </location>
</feature>
<evidence type="ECO:0000313" key="2">
    <source>
        <dbReference type="EMBL" id="TEB05021.1"/>
    </source>
</evidence>
<gene>
    <name evidence="2" type="ORF">Psch_03784</name>
</gene>
<accession>A0A4Y7R8P7</accession>
<proteinExistence type="predicted"/>
<evidence type="ECO:0000259" key="1">
    <source>
        <dbReference type="Pfam" id="PF02625"/>
    </source>
</evidence>
<dbReference type="InterPro" id="IPR003777">
    <property type="entry name" value="XdhC_CoxI"/>
</dbReference>
<reference evidence="2 3" key="1">
    <citation type="journal article" date="2018" name="Environ. Microbiol.">
        <title>Novel energy conservation strategies and behaviour of Pelotomaculum schinkii driving syntrophic propionate catabolism.</title>
        <authorList>
            <person name="Hidalgo-Ahumada C.A.P."/>
            <person name="Nobu M.K."/>
            <person name="Narihiro T."/>
            <person name="Tamaki H."/>
            <person name="Liu W.T."/>
            <person name="Kamagata Y."/>
            <person name="Stams A.J.M."/>
            <person name="Imachi H."/>
            <person name="Sousa D.Z."/>
        </authorList>
    </citation>
    <scope>NUCLEOTIDE SEQUENCE [LARGE SCALE GENOMIC DNA]</scope>
    <source>
        <strain evidence="2 3">HH</strain>
    </source>
</reference>
<keyword evidence="3" id="KW-1185">Reference proteome</keyword>
<comment type="caution">
    <text evidence="2">The sequence shown here is derived from an EMBL/GenBank/DDBJ whole genome shotgun (WGS) entry which is preliminary data.</text>
</comment>
<dbReference type="Proteomes" id="UP000298324">
    <property type="component" value="Unassembled WGS sequence"/>
</dbReference>
<dbReference type="AlphaFoldDB" id="A0A4Y7R8P7"/>
<name>A0A4Y7R8P7_9FIRM</name>
<organism evidence="2 3">
    <name type="scientific">Pelotomaculum schinkii</name>
    <dbReference type="NCBI Taxonomy" id="78350"/>
    <lineage>
        <taxon>Bacteria</taxon>
        <taxon>Bacillati</taxon>
        <taxon>Bacillota</taxon>
        <taxon>Clostridia</taxon>
        <taxon>Eubacteriales</taxon>
        <taxon>Desulfotomaculaceae</taxon>
        <taxon>Pelotomaculum</taxon>
    </lineage>
</organism>